<dbReference type="EMBL" id="VMQU01000083">
    <property type="protein sequence ID" value="TVS86339.1"/>
    <property type="molecule type" value="Genomic_DNA"/>
</dbReference>
<feature type="compositionally biased region" description="Acidic residues" evidence="1">
    <location>
        <begin position="48"/>
        <end position="57"/>
    </location>
</feature>
<dbReference type="Proteomes" id="UP000320513">
    <property type="component" value="Unassembled WGS sequence"/>
</dbReference>
<evidence type="ECO:0000256" key="1">
    <source>
        <dbReference type="SAM" id="MobiDB-lite"/>
    </source>
</evidence>
<sequence length="71" mass="8086">MKKKVEIVIDTDLVDEAIRRYGLADAREAVHLALRTLLNSGDNGEHEPSDDEYDEFSDLSAWEPRRGENRG</sequence>
<reference evidence="2 3" key="1">
    <citation type="submission" date="2019-07" db="EMBL/GenBank/DDBJ databases">
        <title>New Mycobacterium species.</title>
        <authorList>
            <person name="Tortoli E."/>
            <person name="Ghielmetti G."/>
            <person name="Friedel U."/>
            <person name="Trovato A."/>
        </authorList>
    </citation>
    <scope>NUCLEOTIDE SEQUENCE [LARGE SCALE GENOMIC DNA]</scope>
    <source>
        <strain evidence="2 3">16-83</strain>
    </source>
</reference>
<accession>A0A557XKM0</accession>
<dbReference type="Pfam" id="PF09957">
    <property type="entry name" value="VapB_antitoxin"/>
    <property type="match status" value="1"/>
</dbReference>
<comment type="caution">
    <text evidence="2">The sequence shown here is derived from an EMBL/GenBank/DDBJ whole genome shotgun (WGS) entry which is preliminary data.</text>
</comment>
<keyword evidence="3" id="KW-1185">Reference proteome</keyword>
<evidence type="ECO:0000313" key="3">
    <source>
        <dbReference type="Proteomes" id="UP000320513"/>
    </source>
</evidence>
<gene>
    <name evidence="2" type="ORF">FPZ47_18235</name>
</gene>
<dbReference type="InterPro" id="IPR019239">
    <property type="entry name" value="VapB_antitoxin"/>
</dbReference>
<dbReference type="AlphaFoldDB" id="A0A557XKM0"/>
<feature type="region of interest" description="Disordered" evidence="1">
    <location>
        <begin position="38"/>
        <end position="71"/>
    </location>
</feature>
<name>A0A557XKM0_9MYCO</name>
<protein>
    <submittedName>
        <fullName evidence="2">Type II toxin-antitoxin system VapB family antitoxin</fullName>
    </submittedName>
</protein>
<organism evidence="2 3">
    <name type="scientific">Mycobacterium helveticum</name>
    <dbReference type="NCBI Taxonomy" id="2592811"/>
    <lineage>
        <taxon>Bacteria</taxon>
        <taxon>Bacillati</taxon>
        <taxon>Actinomycetota</taxon>
        <taxon>Actinomycetes</taxon>
        <taxon>Mycobacteriales</taxon>
        <taxon>Mycobacteriaceae</taxon>
        <taxon>Mycobacterium</taxon>
    </lineage>
</organism>
<evidence type="ECO:0000313" key="2">
    <source>
        <dbReference type="EMBL" id="TVS86339.1"/>
    </source>
</evidence>
<dbReference type="RefSeq" id="WP_144951537.1">
    <property type="nucleotide sequence ID" value="NZ_VMQU01000083.1"/>
</dbReference>
<proteinExistence type="predicted"/>
<dbReference type="OrthoDB" id="4736246at2"/>